<sequence length="333" mass="37312">MNLSPSLESLAADGSAAKTNELTRCEAANFRWEQAVSDQRAYDYSDYVGDVATHPDWKAEHKSYLATSVHVAKDLPRSAETFTAINGPAHLNESLDNTYLLRLESIGYLFDDPLLSATAQAFWQRFYNSRKDLGKSDLPEDAELLRSEFVRLWNDKRTQMRPLFATFLNDFEGGNLDKLIKADWPHILRDRLGLTHWPSTAGKPLAVALMCYQVDEVRRARTLAGRKGAVASFTRPTVLDAEMSAAFIPAPSQSSNQSYGYTLDLSIDRIPDAFTPELLTFPIDYQPKHIKALGFISRPHALQSGHDYLQARNRHIQGLQNLSGCEGFGEMLA</sequence>
<dbReference type="OrthoDB" id="5574006at2"/>
<name>A0A177NM34_9GAMM</name>
<comment type="caution">
    <text evidence="1">The sequence shown here is derived from an EMBL/GenBank/DDBJ whole genome shotgun (WGS) entry which is preliminary data.</text>
</comment>
<keyword evidence="2" id="KW-1185">Reference proteome</keyword>
<dbReference type="STRING" id="702114.A1355_05035"/>
<evidence type="ECO:0000313" key="1">
    <source>
        <dbReference type="EMBL" id="OAI18985.1"/>
    </source>
</evidence>
<dbReference type="Proteomes" id="UP000077628">
    <property type="component" value="Unassembled WGS sequence"/>
</dbReference>
<dbReference type="RefSeq" id="WP_064028283.1">
    <property type="nucleotide sequence ID" value="NZ_LUUK01000163.1"/>
</dbReference>
<evidence type="ECO:0000313" key="2">
    <source>
        <dbReference type="Proteomes" id="UP000077628"/>
    </source>
</evidence>
<accession>A0A177NM34</accession>
<reference evidence="2" key="1">
    <citation type="submission" date="2016-03" db="EMBL/GenBank/DDBJ databases">
        <authorList>
            <person name="Heylen K."/>
            <person name="De Vos P."/>
            <person name="Vekeman B."/>
        </authorList>
    </citation>
    <scope>NUCLEOTIDE SEQUENCE [LARGE SCALE GENOMIC DNA]</scope>
    <source>
        <strain evidence="2">R-45383</strain>
    </source>
</reference>
<proteinExistence type="predicted"/>
<dbReference type="AlphaFoldDB" id="A0A177NM34"/>
<dbReference type="EMBL" id="LUUK01000163">
    <property type="protein sequence ID" value="OAI18985.1"/>
    <property type="molecule type" value="Genomic_DNA"/>
</dbReference>
<gene>
    <name evidence="1" type="ORF">A1355_05035</name>
</gene>
<protein>
    <submittedName>
        <fullName evidence="1">Uncharacterized protein</fullName>
    </submittedName>
</protein>
<organism evidence="1 2">
    <name type="scientific">Methylomonas koyamae</name>
    <dbReference type="NCBI Taxonomy" id="702114"/>
    <lineage>
        <taxon>Bacteria</taxon>
        <taxon>Pseudomonadati</taxon>
        <taxon>Pseudomonadota</taxon>
        <taxon>Gammaproteobacteria</taxon>
        <taxon>Methylococcales</taxon>
        <taxon>Methylococcaceae</taxon>
        <taxon>Methylomonas</taxon>
    </lineage>
</organism>